<reference evidence="2" key="1">
    <citation type="journal article" date="2024" name="Proc. Natl. Acad. Sci. U.S.A.">
        <title>Extraordinary preservation of gene collinearity over three hundred million years revealed in homosporous lycophytes.</title>
        <authorList>
            <person name="Li C."/>
            <person name="Wickell D."/>
            <person name="Kuo L.Y."/>
            <person name="Chen X."/>
            <person name="Nie B."/>
            <person name="Liao X."/>
            <person name="Peng D."/>
            <person name="Ji J."/>
            <person name="Jenkins J."/>
            <person name="Williams M."/>
            <person name="Shu S."/>
            <person name="Plott C."/>
            <person name="Barry K."/>
            <person name="Rajasekar S."/>
            <person name="Grimwood J."/>
            <person name="Han X."/>
            <person name="Sun S."/>
            <person name="Hou Z."/>
            <person name="He W."/>
            <person name="Dai G."/>
            <person name="Sun C."/>
            <person name="Schmutz J."/>
            <person name="Leebens-Mack J.H."/>
            <person name="Li F.W."/>
            <person name="Wang L."/>
        </authorList>
    </citation>
    <scope>NUCLEOTIDE SEQUENCE [LARGE SCALE GENOMIC DNA]</scope>
    <source>
        <strain evidence="2">cv. PW_Plant_1</strain>
    </source>
</reference>
<proteinExistence type="predicted"/>
<protein>
    <submittedName>
        <fullName evidence="1">Uncharacterized protein</fullName>
    </submittedName>
</protein>
<keyword evidence="2" id="KW-1185">Reference proteome</keyword>
<accession>A0ACC2EHI2</accession>
<comment type="caution">
    <text evidence="1">The sequence shown here is derived from an EMBL/GenBank/DDBJ whole genome shotgun (WGS) entry which is preliminary data.</text>
</comment>
<dbReference type="Proteomes" id="UP001162992">
    <property type="component" value="Chromosome 2"/>
</dbReference>
<organism evidence="1 2">
    <name type="scientific">Diphasiastrum complanatum</name>
    <name type="common">Issler's clubmoss</name>
    <name type="synonym">Lycopodium complanatum</name>
    <dbReference type="NCBI Taxonomy" id="34168"/>
    <lineage>
        <taxon>Eukaryota</taxon>
        <taxon>Viridiplantae</taxon>
        <taxon>Streptophyta</taxon>
        <taxon>Embryophyta</taxon>
        <taxon>Tracheophyta</taxon>
        <taxon>Lycopodiopsida</taxon>
        <taxon>Lycopodiales</taxon>
        <taxon>Lycopodiaceae</taxon>
        <taxon>Lycopodioideae</taxon>
        <taxon>Diphasiastrum</taxon>
    </lineage>
</organism>
<dbReference type="EMBL" id="CM055093">
    <property type="protein sequence ID" value="KAJ7565868.1"/>
    <property type="molecule type" value="Genomic_DNA"/>
</dbReference>
<gene>
    <name evidence="1" type="ORF">O6H91_02G078500</name>
</gene>
<evidence type="ECO:0000313" key="2">
    <source>
        <dbReference type="Proteomes" id="UP001162992"/>
    </source>
</evidence>
<name>A0ACC2EHI2_DIPCM</name>
<evidence type="ECO:0000313" key="1">
    <source>
        <dbReference type="EMBL" id="KAJ7565868.1"/>
    </source>
</evidence>
<sequence>MDFGLEINQCGRNLMLWLIKYIRLLSESVSMYPVTCRCRLVINNASLCVLKFKKFMNYDLSDQTDKSTRFLLTLSIFIGGPCQAASFFMFIYQFKRVEVM</sequence>